<comment type="caution">
    <text evidence="2">The sequence shown here is derived from an EMBL/GenBank/DDBJ whole genome shotgun (WGS) entry which is preliminary data.</text>
</comment>
<keyword evidence="3" id="KW-1185">Reference proteome</keyword>
<feature type="region of interest" description="Disordered" evidence="1">
    <location>
        <begin position="1"/>
        <end position="36"/>
    </location>
</feature>
<dbReference type="Proteomes" id="UP000554520">
    <property type="component" value="Unassembled WGS sequence"/>
</dbReference>
<feature type="compositionally biased region" description="Basic and acidic residues" evidence="1">
    <location>
        <begin position="9"/>
        <end position="22"/>
    </location>
</feature>
<accession>A0A839UCH2</accession>
<proteinExistence type="predicted"/>
<dbReference type="AlphaFoldDB" id="A0A839UCH2"/>
<evidence type="ECO:0000313" key="2">
    <source>
        <dbReference type="EMBL" id="MBB3146640.1"/>
    </source>
</evidence>
<evidence type="ECO:0000313" key="3">
    <source>
        <dbReference type="Proteomes" id="UP000554520"/>
    </source>
</evidence>
<protein>
    <submittedName>
        <fullName evidence="2">Uncharacterized protein</fullName>
    </submittedName>
</protein>
<evidence type="ECO:0000256" key="1">
    <source>
        <dbReference type="SAM" id="MobiDB-lite"/>
    </source>
</evidence>
<sequence>MVYVLPDQPAEHVGEGRLHQLNDNDEEDRADTDLKQ</sequence>
<gene>
    <name evidence="2" type="ORF">FHS21_003056</name>
</gene>
<name>A0A839UCH2_9HYPH</name>
<reference evidence="2 3" key="1">
    <citation type="submission" date="2020-08" db="EMBL/GenBank/DDBJ databases">
        <title>Genomic Encyclopedia of Type Strains, Phase III (KMG-III): the genomes of soil and plant-associated and newly described type strains.</title>
        <authorList>
            <person name="Whitman W."/>
        </authorList>
    </citation>
    <scope>NUCLEOTIDE SEQUENCE [LARGE SCALE GENOMIC DNA]</scope>
    <source>
        <strain evidence="2 3">CECT 7015</strain>
    </source>
</reference>
<dbReference type="EMBL" id="JACHXN010000009">
    <property type="protein sequence ID" value="MBB3146640.1"/>
    <property type="molecule type" value="Genomic_DNA"/>
</dbReference>
<organism evidence="2 3">
    <name type="scientific">Phyllobacterium trifolii</name>
    <dbReference type="NCBI Taxonomy" id="300193"/>
    <lineage>
        <taxon>Bacteria</taxon>
        <taxon>Pseudomonadati</taxon>
        <taxon>Pseudomonadota</taxon>
        <taxon>Alphaproteobacteria</taxon>
        <taxon>Hyphomicrobiales</taxon>
        <taxon>Phyllobacteriaceae</taxon>
        <taxon>Phyllobacterium</taxon>
    </lineage>
</organism>